<dbReference type="Pfam" id="PF00067">
    <property type="entry name" value="p450"/>
    <property type="match status" value="1"/>
</dbReference>
<comment type="similarity">
    <text evidence="3">Belongs to the cytochrome P450 family.</text>
</comment>
<evidence type="ECO:0000256" key="10">
    <source>
        <dbReference type="ARBA" id="ARBA00023033"/>
    </source>
</evidence>
<dbReference type="PANTHER" id="PTHR24305:SF112">
    <property type="entry name" value="L-ORNITHINE-N5-MONOOXYGENASE (EUROFUNG)"/>
    <property type="match status" value="1"/>
</dbReference>
<dbReference type="InterPro" id="IPR050121">
    <property type="entry name" value="Cytochrome_P450_monoxygenase"/>
</dbReference>
<dbReference type="InterPro" id="IPR001128">
    <property type="entry name" value="Cyt_P450"/>
</dbReference>
<dbReference type="AlphaFoldDB" id="A0A5M9M6N4"/>
<comment type="cofactor">
    <cofactor evidence="1">
        <name>heme</name>
        <dbReference type="ChEBI" id="CHEBI:30413"/>
    </cofactor>
</comment>
<dbReference type="GO" id="GO:0005506">
    <property type="term" value="F:iron ion binding"/>
    <property type="evidence" value="ECO:0007669"/>
    <property type="project" value="InterPro"/>
</dbReference>
<proteinExistence type="inferred from homology"/>
<keyword evidence="6" id="KW-0479">Metal-binding</keyword>
<dbReference type="Proteomes" id="UP000324241">
    <property type="component" value="Unassembled WGS sequence"/>
</dbReference>
<sequence length="144" mass="16290">MRNPVQADIIYREIQEQGVDATPAGRDRLPRCQNLEGAIFESLRLYPSLPTGGNRKTPANKGITVAGVFIPSDTTVVAPRFCSSRREDCLAKPNKFVPERWTTQPEKVRNRSAFTPFGIGRALSMNDMMLRTHYRKISYKFSGR</sequence>
<dbReference type="SUPFAM" id="SSF48264">
    <property type="entry name" value="Cytochrome P450"/>
    <property type="match status" value="1"/>
</dbReference>
<keyword evidence="5" id="KW-0812">Transmembrane</keyword>
<dbReference type="GO" id="GO:0004497">
    <property type="term" value="F:monooxygenase activity"/>
    <property type="evidence" value="ECO:0007669"/>
    <property type="project" value="UniProtKB-KW"/>
</dbReference>
<organism evidence="12 13">
    <name type="scientific">Aspergillus tanneri</name>
    <dbReference type="NCBI Taxonomy" id="1220188"/>
    <lineage>
        <taxon>Eukaryota</taxon>
        <taxon>Fungi</taxon>
        <taxon>Dikarya</taxon>
        <taxon>Ascomycota</taxon>
        <taxon>Pezizomycotina</taxon>
        <taxon>Eurotiomycetes</taxon>
        <taxon>Eurotiomycetidae</taxon>
        <taxon>Eurotiales</taxon>
        <taxon>Aspergillaceae</taxon>
        <taxon>Aspergillus</taxon>
        <taxon>Aspergillus subgen. Circumdati</taxon>
    </lineage>
</organism>
<keyword evidence="10" id="KW-0503">Monooxygenase</keyword>
<dbReference type="OrthoDB" id="6692864at2759"/>
<evidence type="ECO:0000256" key="8">
    <source>
        <dbReference type="ARBA" id="ARBA00023002"/>
    </source>
</evidence>
<dbReference type="Gene3D" id="1.10.630.10">
    <property type="entry name" value="Cytochrome P450"/>
    <property type="match status" value="1"/>
</dbReference>
<dbReference type="InterPro" id="IPR036396">
    <property type="entry name" value="Cyt_P450_sf"/>
</dbReference>
<dbReference type="PANTHER" id="PTHR24305">
    <property type="entry name" value="CYTOCHROME P450"/>
    <property type="match status" value="1"/>
</dbReference>
<reference evidence="12 13" key="1">
    <citation type="submission" date="2019-08" db="EMBL/GenBank/DDBJ databases">
        <title>The genome sequence of a newly discovered highly antifungal drug resistant Aspergillus species, Aspergillus tanneri NIH 1004.</title>
        <authorList>
            <person name="Mounaud S."/>
            <person name="Singh I."/>
            <person name="Joardar V."/>
            <person name="Pakala S."/>
            <person name="Pakala S."/>
            <person name="Venepally P."/>
            <person name="Chung J.K."/>
            <person name="Losada L."/>
            <person name="Nierman W.C."/>
        </authorList>
    </citation>
    <scope>NUCLEOTIDE SEQUENCE [LARGE SCALE GENOMIC DNA]</scope>
    <source>
        <strain evidence="12 13">NIH1004</strain>
    </source>
</reference>
<evidence type="ECO:0000256" key="2">
    <source>
        <dbReference type="ARBA" id="ARBA00004370"/>
    </source>
</evidence>
<dbReference type="GeneID" id="54332166"/>
<evidence type="ECO:0000256" key="7">
    <source>
        <dbReference type="ARBA" id="ARBA00022989"/>
    </source>
</evidence>
<name>A0A5M9M6N4_9EURO</name>
<dbReference type="GO" id="GO:0016020">
    <property type="term" value="C:membrane"/>
    <property type="evidence" value="ECO:0007669"/>
    <property type="project" value="UniProtKB-SubCell"/>
</dbReference>
<comment type="subcellular location">
    <subcellularLocation>
        <location evidence="2">Membrane</location>
    </subcellularLocation>
</comment>
<keyword evidence="9" id="KW-0408">Iron</keyword>
<evidence type="ECO:0000256" key="1">
    <source>
        <dbReference type="ARBA" id="ARBA00001971"/>
    </source>
</evidence>
<dbReference type="RefSeq" id="XP_033422074.1">
    <property type="nucleotide sequence ID" value="XM_033574056.1"/>
</dbReference>
<dbReference type="GO" id="GO:0016705">
    <property type="term" value="F:oxidoreductase activity, acting on paired donors, with incorporation or reduction of molecular oxygen"/>
    <property type="evidence" value="ECO:0007669"/>
    <property type="project" value="InterPro"/>
</dbReference>
<keyword evidence="7" id="KW-1133">Transmembrane helix</keyword>
<evidence type="ECO:0000256" key="5">
    <source>
        <dbReference type="ARBA" id="ARBA00022692"/>
    </source>
</evidence>
<evidence type="ECO:0000256" key="9">
    <source>
        <dbReference type="ARBA" id="ARBA00023004"/>
    </source>
</evidence>
<evidence type="ECO:0000256" key="6">
    <source>
        <dbReference type="ARBA" id="ARBA00022723"/>
    </source>
</evidence>
<comment type="caution">
    <text evidence="12">The sequence shown here is derived from an EMBL/GenBank/DDBJ whole genome shotgun (WGS) entry which is preliminary data.</text>
</comment>
<keyword evidence="4" id="KW-0349">Heme</keyword>
<dbReference type="GO" id="GO:0020037">
    <property type="term" value="F:heme binding"/>
    <property type="evidence" value="ECO:0007669"/>
    <property type="project" value="InterPro"/>
</dbReference>
<evidence type="ECO:0000313" key="13">
    <source>
        <dbReference type="Proteomes" id="UP000324241"/>
    </source>
</evidence>
<gene>
    <name evidence="12" type="ORF">ATNIH1004_009464</name>
</gene>
<protein>
    <submittedName>
        <fullName evidence="12">Uncharacterized protein</fullName>
    </submittedName>
</protein>
<evidence type="ECO:0000256" key="3">
    <source>
        <dbReference type="ARBA" id="ARBA00010617"/>
    </source>
</evidence>
<keyword evidence="8" id="KW-0560">Oxidoreductase</keyword>
<evidence type="ECO:0000313" key="12">
    <source>
        <dbReference type="EMBL" id="KAA8642712.1"/>
    </source>
</evidence>
<evidence type="ECO:0000256" key="4">
    <source>
        <dbReference type="ARBA" id="ARBA00022617"/>
    </source>
</evidence>
<evidence type="ECO:0000256" key="11">
    <source>
        <dbReference type="ARBA" id="ARBA00023136"/>
    </source>
</evidence>
<accession>A0A5M9M6N4</accession>
<dbReference type="VEuPathDB" id="FungiDB:EYZ11_013382"/>
<dbReference type="EMBL" id="QUQM01000005">
    <property type="protein sequence ID" value="KAA8642712.1"/>
    <property type="molecule type" value="Genomic_DNA"/>
</dbReference>
<keyword evidence="11" id="KW-0472">Membrane</keyword>